<dbReference type="Gene3D" id="2.40.50.140">
    <property type="entry name" value="Nucleic acid-binding proteins"/>
    <property type="match status" value="1"/>
</dbReference>
<keyword evidence="3" id="KW-0235">DNA replication</keyword>
<dbReference type="GO" id="GO:0006260">
    <property type="term" value="P:DNA replication"/>
    <property type="evidence" value="ECO:0007669"/>
    <property type="project" value="UniProtKB-KW"/>
</dbReference>
<dbReference type="GO" id="GO:0006281">
    <property type="term" value="P:DNA repair"/>
    <property type="evidence" value="ECO:0007669"/>
    <property type="project" value="UniProtKB-KW"/>
</dbReference>
<evidence type="ECO:0000256" key="1">
    <source>
        <dbReference type="ARBA" id="ARBA00001968"/>
    </source>
</evidence>
<evidence type="ECO:0000256" key="3">
    <source>
        <dbReference type="ARBA" id="ARBA00022705"/>
    </source>
</evidence>
<dbReference type="Gene3D" id="3.30.1490.70">
    <property type="match status" value="1"/>
</dbReference>
<dbReference type="PROSITE" id="PS50966">
    <property type="entry name" value="ZF_SWIM"/>
    <property type="match status" value="1"/>
</dbReference>
<evidence type="ECO:0000256" key="4">
    <source>
        <dbReference type="ARBA" id="ARBA00022763"/>
    </source>
</evidence>
<proteinExistence type="predicted"/>
<dbReference type="Pfam" id="PF02825">
    <property type="entry name" value="WWE"/>
    <property type="match status" value="1"/>
</dbReference>
<name>A0A7S3DM84_9STRA</name>
<keyword evidence="6" id="KW-0863">Zinc-finger</keyword>
<dbReference type="InterPro" id="IPR012340">
    <property type="entry name" value="NA-bd_OB-fold"/>
</dbReference>
<evidence type="ECO:0000256" key="6">
    <source>
        <dbReference type="PROSITE-ProRule" id="PRU00325"/>
    </source>
</evidence>
<dbReference type="Pfam" id="PF14743">
    <property type="entry name" value="DNA_ligase_OB_2"/>
    <property type="match status" value="1"/>
</dbReference>
<dbReference type="InterPro" id="IPR050326">
    <property type="entry name" value="NAD_dep_DNA_ligaseB"/>
</dbReference>
<dbReference type="SUPFAM" id="SSF56091">
    <property type="entry name" value="DNA ligase/mRNA capping enzyme, catalytic domain"/>
    <property type="match status" value="1"/>
</dbReference>
<feature type="compositionally biased region" description="Low complexity" evidence="7">
    <location>
        <begin position="176"/>
        <end position="200"/>
    </location>
</feature>
<accession>A0A7S3DM84</accession>
<sequence>MEHQSDSTLTHRFLELGGTFTYQLDFENMTQTNVCHKSRKSRTIRRTVLDESLRAAEVAQKAKSTQTQKPKVQSTGAEKRAAASSSESSSPTKKVKTASAAAAADSFDLKDGQEMQVPGRDYKVKNVGGVYSCTCPAWRYQSKKIDVRTCKHIQELRGANAEQVRMQENNTWLTTASSKTNSPKKSTNKATNTTSTNNKSQNGGVLFDAHHLTLAHKWDPSKNKNAANYLLSEKLDGMRALWNGVELVSRAGNTIDAPDFFLAGFPANMALDGELFMGRGQFQETISITRRKNGGEHWRQIKYVVFDAPTALGGFEERLRQAKNIVDPLAFAEILPHTPCQNENHLNQELERIEKLGGEGLMMREKGSGYQKGRSQKLLKVKTFVDDEGLVYGHQPGTGKHTGRMGALLCRLRNGTEFKVGTGFSDQDRENPPSIGSIVTVKYFELTKAGVPRFPTFQRIRLDVNASEFQV</sequence>
<comment type="cofactor">
    <cofactor evidence="1">
        <name>a divalent metal cation</name>
        <dbReference type="ChEBI" id="CHEBI:60240"/>
    </cofactor>
</comment>
<feature type="region of interest" description="Disordered" evidence="7">
    <location>
        <begin position="59"/>
        <end position="103"/>
    </location>
</feature>
<evidence type="ECO:0000313" key="9">
    <source>
        <dbReference type="EMBL" id="CAD9956354.1"/>
    </source>
</evidence>
<dbReference type="PANTHER" id="PTHR47810:SF1">
    <property type="entry name" value="DNA LIGASE B"/>
    <property type="match status" value="1"/>
</dbReference>
<dbReference type="SUPFAM" id="SSF50249">
    <property type="entry name" value="Nucleic acid-binding proteins"/>
    <property type="match status" value="1"/>
</dbReference>
<evidence type="ECO:0000259" key="8">
    <source>
        <dbReference type="PROSITE" id="PS50966"/>
    </source>
</evidence>
<reference evidence="9" key="1">
    <citation type="submission" date="2021-01" db="EMBL/GenBank/DDBJ databases">
        <authorList>
            <person name="Corre E."/>
            <person name="Pelletier E."/>
            <person name="Niang G."/>
            <person name="Scheremetjew M."/>
            <person name="Finn R."/>
            <person name="Kale V."/>
            <person name="Holt S."/>
            <person name="Cochrane G."/>
            <person name="Meng A."/>
            <person name="Brown T."/>
            <person name="Cohen L."/>
        </authorList>
    </citation>
    <scope>NUCLEOTIDE SEQUENCE</scope>
    <source>
        <strain evidence="9">CCMP125</strain>
    </source>
</reference>
<keyword evidence="5" id="KW-0234">DNA repair</keyword>
<dbReference type="GO" id="GO:0003910">
    <property type="term" value="F:DNA ligase (ATP) activity"/>
    <property type="evidence" value="ECO:0007669"/>
    <property type="project" value="InterPro"/>
</dbReference>
<dbReference type="NCBIfam" id="NF006592">
    <property type="entry name" value="PRK09125.1"/>
    <property type="match status" value="1"/>
</dbReference>
<evidence type="ECO:0000256" key="2">
    <source>
        <dbReference type="ARBA" id="ARBA00022598"/>
    </source>
</evidence>
<dbReference type="InterPro" id="IPR012310">
    <property type="entry name" value="DNA_ligase_ATP-dep_cent"/>
</dbReference>
<feature type="domain" description="SWIM-type" evidence="8">
    <location>
        <begin position="122"/>
        <end position="161"/>
    </location>
</feature>
<keyword evidence="2" id="KW-0436">Ligase</keyword>
<dbReference type="Gene3D" id="3.30.470.30">
    <property type="entry name" value="DNA ligase/mRNA capping enzyme"/>
    <property type="match status" value="1"/>
</dbReference>
<protein>
    <recommendedName>
        <fullName evidence="8">SWIM-type domain-containing protein</fullName>
    </recommendedName>
</protein>
<dbReference type="InterPro" id="IPR029319">
    <property type="entry name" value="DNA_ligase_OB"/>
</dbReference>
<dbReference type="GO" id="GO:0006310">
    <property type="term" value="P:DNA recombination"/>
    <property type="evidence" value="ECO:0007669"/>
    <property type="project" value="InterPro"/>
</dbReference>
<keyword evidence="6" id="KW-0862">Zinc</keyword>
<dbReference type="CDD" id="cd07896">
    <property type="entry name" value="Adenylation_kDNA_ligase_like"/>
    <property type="match status" value="1"/>
</dbReference>
<gene>
    <name evidence="9" type="ORF">APAL1065_LOCUS7779</name>
</gene>
<dbReference type="InterPro" id="IPR004170">
    <property type="entry name" value="WWE_dom"/>
</dbReference>
<feature type="compositionally biased region" description="Low complexity" evidence="7">
    <location>
        <begin position="82"/>
        <end position="103"/>
    </location>
</feature>
<evidence type="ECO:0000256" key="5">
    <source>
        <dbReference type="ARBA" id="ARBA00023204"/>
    </source>
</evidence>
<dbReference type="CDD" id="cd08041">
    <property type="entry name" value="OBF_kDNA_ligase_like"/>
    <property type="match status" value="1"/>
</dbReference>
<dbReference type="InterPro" id="IPR007527">
    <property type="entry name" value="Znf_SWIM"/>
</dbReference>
<dbReference type="PANTHER" id="PTHR47810">
    <property type="entry name" value="DNA LIGASE"/>
    <property type="match status" value="1"/>
</dbReference>
<dbReference type="Pfam" id="PF01068">
    <property type="entry name" value="DNA_ligase_A_M"/>
    <property type="match status" value="1"/>
</dbReference>
<dbReference type="AlphaFoldDB" id="A0A7S3DM84"/>
<feature type="region of interest" description="Disordered" evidence="7">
    <location>
        <begin position="176"/>
        <end position="203"/>
    </location>
</feature>
<dbReference type="GO" id="GO:0005524">
    <property type="term" value="F:ATP binding"/>
    <property type="evidence" value="ECO:0007669"/>
    <property type="project" value="InterPro"/>
</dbReference>
<dbReference type="EMBL" id="HBHT01011542">
    <property type="protein sequence ID" value="CAD9956354.1"/>
    <property type="molecule type" value="Transcribed_RNA"/>
</dbReference>
<keyword evidence="6" id="KW-0479">Metal-binding</keyword>
<dbReference type="GO" id="GO:0008270">
    <property type="term" value="F:zinc ion binding"/>
    <property type="evidence" value="ECO:0007669"/>
    <property type="project" value="UniProtKB-KW"/>
</dbReference>
<organism evidence="9">
    <name type="scientific">Entomoneis paludosa</name>
    <dbReference type="NCBI Taxonomy" id="265537"/>
    <lineage>
        <taxon>Eukaryota</taxon>
        <taxon>Sar</taxon>
        <taxon>Stramenopiles</taxon>
        <taxon>Ochrophyta</taxon>
        <taxon>Bacillariophyta</taxon>
        <taxon>Bacillariophyceae</taxon>
        <taxon>Bacillariophycidae</taxon>
        <taxon>Entomoneidaceae</taxon>
        <taxon>Entomoneis</taxon>
    </lineage>
</organism>
<evidence type="ECO:0000256" key="7">
    <source>
        <dbReference type="SAM" id="MobiDB-lite"/>
    </source>
</evidence>
<feature type="compositionally biased region" description="Polar residues" evidence="7">
    <location>
        <begin position="62"/>
        <end position="76"/>
    </location>
</feature>
<keyword evidence="4" id="KW-0227">DNA damage</keyword>